<reference evidence="2" key="2">
    <citation type="journal article" date="2023" name="Plants (Basel)">
        <title>Annotation of the Turnera subulata (Passifloraceae) Draft Genome Reveals the S-Locus Evolved after the Divergence of Turneroideae from Passifloroideae in a Stepwise Manner.</title>
        <authorList>
            <person name="Henning P.M."/>
            <person name="Roalson E.H."/>
            <person name="Mir W."/>
            <person name="McCubbin A.G."/>
            <person name="Shore J.S."/>
        </authorList>
    </citation>
    <scope>NUCLEOTIDE SEQUENCE</scope>
    <source>
        <strain evidence="2">F60SS</strain>
    </source>
</reference>
<feature type="compositionally biased region" description="Low complexity" evidence="1">
    <location>
        <begin position="282"/>
        <end position="297"/>
    </location>
</feature>
<feature type="region of interest" description="Disordered" evidence="1">
    <location>
        <begin position="238"/>
        <end position="308"/>
    </location>
</feature>
<dbReference type="PANTHER" id="PTHR34427">
    <property type="entry name" value="DUF4283 DOMAIN PROTEIN"/>
    <property type="match status" value="1"/>
</dbReference>
<dbReference type="PANTHER" id="PTHR34427:SF5">
    <property type="entry name" value="DUF4283 DOMAIN-CONTAINING PROTEIN"/>
    <property type="match status" value="1"/>
</dbReference>
<organism evidence="2 3">
    <name type="scientific">Turnera subulata</name>
    <dbReference type="NCBI Taxonomy" id="218843"/>
    <lineage>
        <taxon>Eukaryota</taxon>
        <taxon>Viridiplantae</taxon>
        <taxon>Streptophyta</taxon>
        <taxon>Embryophyta</taxon>
        <taxon>Tracheophyta</taxon>
        <taxon>Spermatophyta</taxon>
        <taxon>Magnoliopsida</taxon>
        <taxon>eudicotyledons</taxon>
        <taxon>Gunneridae</taxon>
        <taxon>Pentapetalae</taxon>
        <taxon>rosids</taxon>
        <taxon>fabids</taxon>
        <taxon>Malpighiales</taxon>
        <taxon>Passifloraceae</taxon>
        <taxon>Turnera</taxon>
    </lineage>
</organism>
<accession>A0A9Q0JAA2</accession>
<feature type="region of interest" description="Disordered" evidence="1">
    <location>
        <begin position="129"/>
        <end position="170"/>
    </location>
</feature>
<protein>
    <recommendedName>
        <fullName evidence="4">DUF4283 domain-containing protein</fullName>
    </recommendedName>
</protein>
<evidence type="ECO:0000256" key="1">
    <source>
        <dbReference type="SAM" id="MobiDB-lite"/>
    </source>
</evidence>
<evidence type="ECO:0000313" key="3">
    <source>
        <dbReference type="Proteomes" id="UP001141552"/>
    </source>
</evidence>
<feature type="compositionally biased region" description="Low complexity" evidence="1">
    <location>
        <begin position="245"/>
        <end position="272"/>
    </location>
</feature>
<evidence type="ECO:0000313" key="2">
    <source>
        <dbReference type="EMBL" id="KAJ4833912.1"/>
    </source>
</evidence>
<comment type="caution">
    <text evidence="2">The sequence shown here is derived from an EMBL/GenBank/DDBJ whole genome shotgun (WGS) entry which is preliminary data.</text>
</comment>
<sequence>MKTFFDDNHDWVSSIFDLLRPWQKNDSASNRKAWIRAKGIPLQAWSVGFFHSIVSRFGSLISAAPVTENKAKLDFAYLHVITTVHKPILWNFLVHIDGSIFKVHVEEILQPPLDPHHYHAPISFSPCSSLNHNTQKTSSPLPPQIPPTSNHTQTSNSTAGPLSSRRENSDPFNLMGIIESVNQPPNPSVCMIPHASQNCNDPPSNNISACSSLFSNVAHGPIKVIMSFPRIKAFHPSPPSSHNMLAQPTAPSSTSPTLVSPLSSDNLQSIPTSPTPSPNPRLPSSSSSDSPLSPNIPQNFTKNSPVFPLITKRKKKTKNISNVVLSESSSPHVYCNRRASSISPASPSNKLVPVSFCRAEAEQTVNIGSLLGWDSSRNPDETLSAAVALVQKEGFDWSKSRAEL</sequence>
<evidence type="ECO:0008006" key="4">
    <source>
        <dbReference type="Google" id="ProtNLM"/>
    </source>
</evidence>
<dbReference type="AlphaFoldDB" id="A0A9Q0JAA2"/>
<feature type="compositionally biased region" description="Polar residues" evidence="1">
    <location>
        <begin position="147"/>
        <end position="161"/>
    </location>
</feature>
<dbReference type="Proteomes" id="UP001141552">
    <property type="component" value="Unassembled WGS sequence"/>
</dbReference>
<reference evidence="2" key="1">
    <citation type="submission" date="2022-02" db="EMBL/GenBank/DDBJ databases">
        <authorList>
            <person name="Henning P.M."/>
            <person name="McCubbin A.G."/>
            <person name="Shore J.S."/>
        </authorList>
    </citation>
    <scope>NUCLEOTIDE SEQUENCE</scope>
    <source>
        <strain evidence="2">F60SS</strain>
        <tissue evidence="2">Leaves</tissue>
    </source>
</reference>
<feature type="compositionally biased region" description="Polar residues" evidence="1">
    <location>
        <begin position="129"/>
        <end position="139"/>
    </location>
</feature>
<dbReference type="EMBL" id="JAKUCV010004824">
    <property type="protein sequence ID" value="KAJ4833912.1"/>
    <property type="molecule type" value="Genomic_DNA"/>
</dbReference>
<proteinExistence type="predicted"/>
<name>A0A9Q0JAA2_9ROSI</name>
<dbReference type="OrthoDB" id="999103at2759"/>
<gene>
    <name evidence="2" type="ORF">Tsubulata_038652</name>
</gene>
<keyword evidence="3" id="KW-1185">Reference proteome</keyword>